<evidence type="ECO:0000313" key="2">
    <source>
        <dbReference type="EMBL" id="QAA82176.1"/>
    </source>
</evidence>
<keyword evidence="3" id="KW-1185">Reference proteome</keyword>
<evidence type="ECO:0000259" key="1">
    <source>
        <dbReference type="Pfam" id="PF18480"/>
    </source>
</evidence>
<sequence length="108" mass="12418">MKLLLDENLPKKLKYRFPSTFNLITVPELEWGGVKNGDLLKKMNDENLKVLISIDKSFNHQQNLITHSVCLIVLKAKDNRYETLLKFMPKLLSVLNNALDPGVILIEQ</sequence>
<accession>A0A410G4J8</accession>
<dbReference type="Pfam" id="PF18480">
    <property type="entry name" value="DUF5615"/>
    <property type="match status" value="1"/>
</dbReference>
<dbReference type="AlphaFoldDB" id="A0A410G4J8"/>
<dbReference type="RefSeq" id="WP_128250549.1">
    <property type="nucleotide sequence ID" value="NZ_CP034951.1"/>
</dbReference>
<protein>
    <recommendedName>
        <fullName evidence="1">DUF5615 domain-containing protein</fullName>
    </recommendedName>
</protein>
<dbReference type="Proteomes" id="UP000285517">
    <property type="component" value="Chromosome"/>
</dbReference>
<dbReference type="InterPro" id="IPR041049">
    <property type="entry name" value="DUF5615"/>
</dbReference>
<reference evidence="2 3" key="1">
    <citation type="submission" date="2019-01" db="EMBL/GenBank/DDBJ databases">
        <title>Complete genome sequencing of Aequorivita sp. H23M31.</title>
        <authorList>
            <person name="Bae J.-W."/>
        </authorList>
    </citation>
    <scope>NUCLEOTIDE SEQUENCE [LARGE SCALE GENOMIC DNA]</scope>
    <source>
        <strain evidence="2 3">H23M31</strain>
    </source>
</reference>
<proteinExistence type="predicted"/>
<evidence type="ECO:0000313" key="3">
    <source>
        <dbReference type="Proteomes" id="UP000285517"/>
    </source>
</evidence>
<name>A0A410G4J8_9FLAO</name>
<gene>
    <name evidence="2" type="ORF">EI546_10775</name>
</gene>
<organism evidence="2 3">
    <name type="scientific">Aequorivita ciconiae</name>
    <dbReference type="NCBI Taxonomy" id="2494375"/>
    <lineage>
        <taxon>Bacteria</taxon>
        <taxon>Pseudomonadati</taxon>
        <taxon>Bacteroidota</taxon>
        <taxon>Flavobacteriia</taxon>
        <taxon>Flavobacteriales</taxon>
        <taxon>Flavobacteriaceae</taxon>
        <taxon>Aequorivita</taxon>
    </lineage>
</organism>
<dbReference type="EMBL" id="CP034951">
    <property type="protein sequence ID" value="QAA82176.1"/>
    <property type="molecule type" value="Genomic_DNA"/>
</dbReference>
<dbReference type="KEGG" id="aev:EI546_10775"/>
<feature type="domain" description="DUF5615" evidence="1">
    <location>
        <begin position="1"/>
        <end position="106"/>
    </location>
</feature>
<dbReference type="OrthoDB" id="8085537at2"/>